<keyword evidence="8 9" id="KW-0472">Membrane</keyword>
<dbReference type="Gene3D" id="3.30.70.1440">
    <property type="entry name" value="Multidrug efflux transporter AcrB pore domain"/>
    <property type="match status" value="1"/>
</dbReference>
<evidence type="ECO:0000256" key="7">
    <source>
        <dbReference type="ARBA" id="ARBA00022989"/>
    </source>
</evidence>
<dbReference type="GO" id="GO:0042910">
    <property type="term" value="F:xenobiotic transmembrane transporter activity"/>
    <property type="evidence" value="ECO:0007669"/>
    <property type="project" value="TreeGrafter"/>
</dbReference>
<dbReference type="Gene3D" id="1.20.1640.10">
    <property type="entry name" value="Multidrug efflux transporter AcrB transmembrane domain"/>
    <property type="match status" value="2"/>
</dbReference>
<comment type="caution">
    <text evidence="10">The sequence shown here is derived from an EMBL/GenBank/DDBJ whole genome shotgun (WGS) entry which is preliminary data.</text>
</comment>
<dbReference type="FunFam" id="3.30.2090.10:FF:000002">
    <property type="entry name" value="Efflux pump membrane transporter"/>
    <property type="match status" value="1"/>
</dbReference>
<protein>
    <recommendedName>
        <fullName evidence="9">Efflux pump membrane transporter</fullName>
    </recommendedName>
</protein>
<comment type="similarity">
    <text evidence="2 9">Belongs to the resistance-nodulation-cell division (RND) (TC 2.A.6) family.</text>
</comment>
<dbReference type="InterPro" id="IPR004764">
    <property type="entry name" value="MdtF-like"/>
</dbReference>
<feature type="transmembrane region" description="Helical" evidence="9">
    <location>
        <begin position="968"/>
        <end position="988"/>
    </location>
</feature>
<feature type="transmembrane region" description="Helical" evidence="9">
    <location>
        <begin position="897"/>
        <end position="917"/>
    </location>
</feature>
<keyword evidence="4" id="KW-1003">Cell membrane</keyword>
<dbReference type="FunFam" id="1.20.1640.10:FF:000001">
    <property type="entry name" value="Efflux pump membrane transporter"/>
    <property type="match status" value="1"/>
</dbReference>
<keyword evidence="7 9" id="KW-1133">Transmembrane helix</keyword>
<dbReference type="GO" id="GO:0015562">
    <property type="term" value="F:efflux transmembrane transporter activity"/>
    <property type="evidence" value="ECO:0007669"/>
    <property type="project" value="InterPro"/>
</dbReference>
<keyword evidence="3 9" id="KW-0813">Transport</keyword>
<evidence type="ECO:0000313" key="11">
    <source>
        <dbReference type="Proteomes" id="UP000285349"/>
    </source>
</evidence>
<dbReference type="InterPro" id="IPR001036">
    <property type="entry name" value="Acrflvin-R"/>
</dbReference>
<dbReference type="PANTHER" id="PTHR32063:SF13">
    <property type="entry name" value="MULTIDRUG EFFLUX PUMP SUBUNIT ACRB-RELATED"/>
    <property type="match status" value="1"/>
</dbReference>
<dbReference type="Gene3D" id="3.30.70.1430">
    <property type="entry name" value="Multidrug efflux transporter AcrB pore domain"/>
    <property type="match status" value="2"/>
</dbReference>
<dbReference type="GO" id="GO:0009636">
    <property type="term" value="P:response to toxic substance"/>
    <property type="evidence" value="ECO:0007669"/>
    <property type="project" value="UniProtKB-ARBA"/>
</dbReference>
<evidence type="ECO:0000256" key="9">
    <source>
        <dbReference type="RuleBase" id="RU364070"/>
    </source>
</evidence>
<feature type="transmembrane region" description="Helical" evidence="9">
    <location>
        <begin position="873"/>
        <end position="890"/>
    </location>
</feature>
<feature type="transmembrane region" description="Helical" evidence="9">
    <location>
        <begin position="470"/>
        <end position="493"/>
    </location>
</feature>
<proteinExistence type="inferred from homology"/>
<dbReference type="SUPFAM" id="SSF82866">
    <property type="entry name" value="Multidrug efflux transporter AcrB transmembrane domain"/>
    <property type="match status" value="2"/>
</dbReference>
<dbReference type="InterPro" id="IPR027463">
    <property type="entry name" value="AcrB_DN_DC_subdom"/>
</dbReference>
<dbReference type="NCBIfam" id="TIGR00915">
    <property type="entry name" value="2A0602"/>
    <property type="match status" value="1"/>
</dbReference>
<evidence type="ECO:0000313" key="10">
    <source>
        <dbReference type="EMBL" id="RON53245.1"/>
    </source>
</evidence>
<feature type="transmembrane region" description="Helical" evidence="9">
    <location>
        <begin position="12"/>
        <end position="32"/>
    </location>
</feature>
<organism evidence="10 11">
    <name type="scientific">Pseudomonas frederiksbergensis</name>
    <dbReference type="NCBI Taxonomy" id="104087"/>
    <lineage>
        <taxon>Bacteria</taxon>
        <taxon>Pseudomonadati</taxon>
        <taxon>Pseudomonadota</taxon>
        <taxon>Gammaproteobacteria</taxon>
        <taxon>Pseudomonadales</taxon>
        <taxon>Pseudomonadaceae</taxon>
        <taxon>Pseudomonas</taxon>
    </lineage>
</organism>
<dbReference type="AlphaFoldDB" id="A0A423KJ59"/>
<feature type="transmembrane region" description="Helical" evidence="9">
    <location>
        <begin position="1000"/>
        <end position="1024"/>
    </location>
</feature>
<dbReference type="FunFam" id="3.30.2090.10:FF:000001">
    <property type="entry name" value="Efflux pump membrane transporter"/>
    <property type="match status" value="1"/>
</dbReference>
<evidence type="ECO:0000256" key="1">
    <source>
        <dbReference type="ARBA" id="ARBA00004429"/>
    </source>
</evidence>
<evidence type="ECO:0000256" key="5">
    <source>
        <dbReference type="ARBA" id="ARBA00022519"/>
    </source>
</evidence>
<evidence type="ECO:0000256" key="6">
    <source>
        <dbReference type="ARBA" id="ARBA00022692"/>
    </source>
</evidence>
<sequence>MSKFFIDRPIFAWVIALVIMLVGALSILKLPINQYPSIAPPAIAIQVTYPGASAQTVQDTVVQVIEQQLNGIDNLRYVSSESNSDGSMTITATFEQGTNSDTAQVQVQNKLNLATPLLPQEVQQQGIRVTKAVKNFLLVIGVVSQDGSMSKDDLSNYIVSNMQDPISRTAGVGDFQVFGAQYAMRIWIDPAKLNNYNLTPADVSAAISAQNVQISSGQLGGLPALPGQQLNATIIGKTRLQTAEQFKAILLKVNKDGSQVRIGDVADVGLGGENSSIAAQFNGKPASGLAVKLANGANALDTAKALRKTIDDLKPFFPQGMEVVFPYDTTPVVTESIKGVVETLVEAIVLVFLVMFLFLQNFRATIITTMTVPVVLLGTFGILAAFGFSINTLTMFGMVLAIGLLVDDAIVVVENVERVMSEEGLSPKEATKKSMGQIQGALVGIALVLSAVLLPMAFFSGSTGVIYKQFSITIVSAMALSVLVALIFTPALCATMLKAIPKGEHGTPKRGFFGWFNRNFDRGLRSYERGVGNMLKHKIPYLLAYLLIIVGMIWLFTRIPTAFLPEEDQGVLFAQVQTPAGSSAERTQVVIDEMRSYLLEKESGAVASVFTVNGFNFAGRGQSSGLAFIMLKPWAARDASNSVFALAGRAQQHFFTFRDAMVFAFAPPAVLELGNATGFDVFLQDRAGIGHDKLMAARNQFLGMAAQSKVLYQVRPNGLNDEPQYQLEIDDEKASALGLTLSDINSTLSISFGSSYVNDFIDRGRVKKVYVQGQPGSRMSPEDLKKWYVRNSAGTMVPFSAFAKGEWVYGSPKLARYNGVEAMEILGAPAPGYSTGEAMAEVEAIAKKLPAGVGISWTGLSYEERLSGSQAPALYALSLLMVFLCLAALYESWSIPIAVMLVVPLGIIGALMATSLRGLSNDVYFQVGLLTTIGLASKNAILIVEFAKALHEQGKSLREAAIEACRMRLRPIIMTSLAFVLGVVPLAISTGAGSGSQHAIGTGVIGGMITATILAIFWVPLFFVTVSSIGQRNKADEEDANETPKEAGQ</sequence>
<feature type="transmembrane region" description="Helical" evidence="9">
    <location>
        <begin position="339"/>
        <end position="359"/>
    </location>
</feature>
<dbReference type="SUPFAM" id="SSF82693">
    <property type="entry name" value="Multidrug efflux transporter AcrB pore domain, PN1, PN2, PC1 and PC2 subdomains"/>
    <property type="match status" value="4"/>
</dbReference>
<evidence type="ECO:0000256" key="3">
    <source>
        <dbReference type="ARBA" id="ARBA00022448"/>
    </source>
</evidence>
<evidence type="ECO:0000256" key="4">
    <source>
        <dbReference type="ARBA" id="ARBA00022475"/>
    </source>
</evidence>
<dbReference type="FunFam" id="1.20.1640.10:FF:000002">
    <property type="entry name" value="Efflux pump membrane transporter"/>
    <property type="match status" value="1"/>
</dbReference>
<dbReference type="Pfam" id="PF00873">
    <property type="entry name" value="ACR_tran"/>
    <property type="match status" value="1"/>
</dbReference>
<dbReference type="Gene3D" id="3.30.2090.10">
    <property type="entry name" value="Multidrug efflux transporter AcrB TolC docking domain, DN and DC subdomains"/>
    <property type="match status" value="2"/>
</dbReference>
<feature type="transmembrane region" description="Helical" evidence="9">
    <location>
        <begin position="366"/>
        <end position="390"/>
    </location>
</feature>
<gene>
    <name evidence="10" type="ORF">BK666_00345</name>
</gene>
<evidence type="ECO:0000256" key="8">
    <source>
        <dbReference type="ARBA" id="ARBA00023136"/>
    </source>
</evidence>
<comment type="subcellular location">
    <subcellularLocation>
        <location evidence="1 9">Cell inner membrane</location>
        <topology evidence="1 9">Multi-pass membrane protein</topology>
    </subcellularLocation>
</comment>
<keyword evidence="5 9" id="KW-0997">Cell inner membrane</keyword>
<dbReference type="Gene3D" id="3.30.70.1320">
    <property type="entry name" value="Multidrug efflux transporter AcrB pore domain like"/>
    <property type="match status" value="1"/>
</dbReference>
<dbReference type="OrthoDB" id="9757904at2"/>
<dbReference type="SUPFAM" id="SSF82714">
    <property type="entry name" value="Multidrug efflux transporter AcrB TolC docking domain, DN and DC subdomains"/>
    <property type="match status" value="2"/>
</dbReference>
<feature type="transmembrane region" description="Helical" evidence="9">
    <location>
        <begin position="539"/>
        <end position="557"/>
    </location>
</feature>
<comment type="caution">
    <text evidence="9">Lacks conserved residue(s) required for the propagation of feature annotation.</text>
</comment>
<feature type="transmembrane region" description="Helical" evidence="9">
    <location>
        <begin position="437"/>
        <end position="458"/>
    </location>
</feature>
<dbReference type="FunFam" id="3.30.70.1430:FF:000002">
    <property type="entry name" value="Efflux pump membrane transporter"/>
    <property type="match status" value="1"/>
</dbReference>
<dbReference type="FunFam" id="3.30.70.1430:FF:000001">
    <property type="entry name" value="Efflux pump membrane transporter"/>
    <property type="match status" value="1"/>
</dbReference>
<keyword evidence="6 9" id="KW-0812">Transmembrane</keyword>
<dbReference type="PANTHER" id="PTHR32063">
    <property type="match status" value="1"/>
</dbReference>
<dbReference type="Proteomes" id="UP000285349">
    <property type="component" value="Unassembled WGS sequence"/>
</dbReference>
<dbReference type="EMBL" id="MOBQ01000001">
    <property type="protein sequence ID" value="RON53245.1"/>
    <property type="molecule type" value="Genomic_DNA"/>
</dbReference>
<dbReference type="RefSeq" id="WP_123507446.1">
    <property type="nucleotide sequence ID" value="NZ_MOBQ01000001.1"/>
</dbReference>
<dbReference type="GO" id="GO:0005886">
    <property type="term" value="C:plasma membrane"/>
    <property type="evidence" value="ECO:0007669"/>
    <property type="project" value="UniProtKB-SubCell"/>
</dbReference>
<reference evidence="10 11" key="1">
    <citation type="submission" date="2016-10" db="EMBL/GenBank/DDBJ databases">
        <title>Comparative genome analysis of multiple Pseudomonas spp. focuses on biocontrol and plant growth promoting traits.</title>
        <authorList>
            <person name="Tao X.-Y."/>
            <person name="Taylor C.G."/>
        </authorList>
    </citation>
    <scope>NUCLEOTIDE SEQUENCE [LARGE SCALE GENOMIC DNA]</scope>
    <source>
        <strain evidence="10 11">37A10</strain>
    </source>
</reference>
<dbReference type="PRINTS" id="PR00702">
    <property type="entry name" value="ACRIFLAVINRP"/>
</dbReference>
<accession>A0A423KJ59</accession>
<name>A0A423KJ59_9PSED</name>
<evidence type="ECO:0000256" key="2">
    <source>
        <dbReference type="ARBA" id="ARBA00010942"/>
    </source>
</evidence>
<feature type="transmembrane region" description="Helical" evidence="9">
    <location>
        <begin position="923"/>
        <end position="947"/>
    </location>
</feature>
<dbReference type="NCBIfam" id="NF000282">
    <property type="entry name" value="RND_permease_1"/>
    <property type="match status" value="1"/>
</dbReference>